<evidence type="ECO:0000313" key="20">
    <source>
        <dbReference type="RefSeq" id="XP_034255617.1"/>
    </source>
</evidence>
<evidence type="ECO:0000256" key="6">
    <source>
        <dbReference type="ARBA" id="ARBA00022806"/>
    </source>
</evidence>
<comment type="function">
    <text evidence="11">DNA helicase that possesses intrinsic ATP-dependent nucleosome-remodeling activity and is both required for DNA repair and heterochromatin organization. Promotes DNA end resection of double-strand breaks (DSBs) following DNA damage: probably acts by weakening histone DNA interactions in nucleosomes flanking DSBs.</text>
</comment>
<evidence type="ECO:0000256" key="9">
    <source>
        <dbReference type="ARBA" id="ARBA00023125"/>
    </source>
</evidence>
<dbReference type="SUPFAM" id="SSF52540">
    <property type="entry name" value="P-loop containing nucleoside triphosphate hydrolases"/>
    <property type="match status" value="2"/>
</dbReference>
<dbReference type="PROSITE" id="PS51192">
    <property type="entry name" value="HELICASE_ATP_BIND_1"/>
    <property type="match status" value="1"/>
</dbReference>
<evidence type="ECO:0000256" key="8">
    <source>
        <dbReference type="ARBA" id="ARBA00022853"/>
    </source>
</evidence>
<evidence type="ECO:0000259" key="14">
    <source>
        <dbReference type="PROSITE" id="PS51192"/>
    </source>
</evidence>
<evidence type="ECO:0000313" key="17">
    <source>
        <dbReference type="RefSeq" id="XP_034255614.1"/>
    </source>
</evidence>
<name>A0A6P9ADP4_THRPL</name>
<dbReference type="CTD" id="34311"/>
<keyword evidence="16" id="KW-1185">Reference proteome</keyword>
<feature type="region of interest" description="Disordered" evidence="13">
    <location>
        <begin position="909"/>
        <end position="930"/>
    </location>
</feature>
<dbReference type="GO" id="GO:0003677">
    <property type="term" value="F:DNA binding"/>
    <property type="evidence" value="ECO:0007669"/>
    <property type="project" value="UniProtKB-KW"/>
</dbReference>
<dbReference type="SMART" id="SM00487">
    <property type="entry name" value="DEXDc"/>
    <property type="match status" value="1"/>
</dbReference>
<feature type="compositionally biased region" description="Acidic residues" evidence="13">
    <location>
        <begin position="246"/>
        <end position="259"/>
    </location>
</feature>
<sequence>MSGSTKESSPSEAANPLLESLRRFKFLKKSLLDSQNLPPAKSKSNPECVDLDASDNEQHSKKNKEKELSSGSTLSVSSPTKQNGIKFGDESPPDSPVKPGKRKAKVLSSDTEDESPKPNGVRGSKKRKSIEVDEEGRTSVENALIQLLSSFPGQDILILQDALSRAKWDVEQAKIDLAKRLSDDTANTNTNTNGSAKTPTTNKKVNGSSKASKKKRKADLDSCEEDNETDEDDDGRGFKKTKLYDSDADSDEEISDEMTDDKRQVLNFLSEADVGELYQMSNCSKKKAELIIECRPFEGWKDTVEKLEKKSGLGAGILNSAQELLRTRKVAASLIKKCSKLSSQMETAISTGLSNLHKKPSIMSENLKLSDYQLVGLNWLLMMNTHQVNGILADEMGLGKTVQVIAFLSYLKENKLNIPGKPHIVVVPSSTLENWQNEFKRWSPSLNVVVYHGNQEDRKYQRIEWSKEGFGDTEVVLTTYAMVTSVSEERKMFRVIPLHYAIFDEAHMLKNMYTQRFENLIKINAPNRILITGTPLQNNLLELMSLLVFVMPKMFKGKQETLKTLFTKAPKQIKDDSESAMPNFERTQIAQAKHIMKPFVLRRLKRDVLKDLPKKTEEILKCPMTKDQERTYKDLIADFSKQANEELNDEQSEPSESGMAMYMKLRRQANHPLLLRHHFTEDILKDMAKRLQADVRYKDVVFDYILDDLYFLSDFDLHKLCLEYKSCYSLRLPPSVMGESGKLIEIDRMLPKLKGDGHRVLIFSQFVIVLDVLEEHFKNKGYKFLRLDGNTPVTTRQDLIDEYNQDPSILIFMLSTRAGGLGINLTTADTVIIHDIDSNPHNDKQAEDRCHRIGQTKPVKVIRLVSEGTIEESILVLSQEKLLLEQEVSGNEDNEQSEKKNVARLLKQALGLDNKSSPSSSKQLSKSNSK</sequence>
<dbReference type="AlphaFoldDB" id="A0A6P9ADP4"/>
<comment type="similarity">
    <text evidence="2">Belongs to the SNF2/RAD54 helicase family.</text>
</comment>
<dbReference type="InterPro" id="IPR000330">
    <property type="entry name" value="SNF2_N"/>
</dbReference>
<gene>
    <name evidence="17 18 19 20" type="primary">LOC117653808</name>
</gene>
<feature type="compositionally biased region" description="Low complexity" evidence="13">
    <location>
        <begin position="69"/>
        <end position="78"/>
    </location>
</feature>
<keyword evidence="10" id="KW-0539">Nucleus</keyword>
<feature type="region of interest" description="Disordered" evidence="13">
    <location>
        <begin position="32"/>
        <end position="137"/>
    </location>
</feature>
<dbReference type="Gene3D" id="3.40.50.300">
    <property type="entry name" value="P-loop containing nucleotide triphosphate hydrolases"/>
    <property type="match status" value="1"/>
</dbReference>
<keyword evidence="9" id="KW-0238">DNA-binding</keyword>
<feature type="compositionally biased region" description="Polar residues" evidence="13">
    <location>
        <begin position="33"/>
        <end position="45"/>
    </location>
</feature>
<dbReference type="InterPro" id="IPR027417">
    <property type="entry name" value="P-loop_NTPase"/>
</dbReference>
<dbReference type="RefSeq" id="XP_034255617.1">
    <property type="nucleotide sequence ID" value="XM_034399726.1"/>
</dbReference>
<feature type="domain" description="Helicase C-terminal" evidence="15">
    <location>
        <begin position="745"/>
        <end position="903"/>
    </location>
</feature>
<dbReference type="RefSeq" id="XP_034255614.1">
    <property type="nucleotide sequence ID" value="XM_034399723.1"/>
</dbReference>
<dbReference type="GO" id="GO:0006325">
    <property type="term" value="P:chromatin organization"/>
    <property type="evidence" value="ECO:0007669"/>
    <property type="project" value="UniProtKB-KW"/>
</dbReference>
<feature type="compositionally biased region" description="Low complexity" evidence="13">
    <location>
        <begin position="915"/>
        <end position="930"/>
    </location>
</feature>
<keyword evidence="4" id="KW-0547">Nucleotide-binding</keyword>
<dbReference type="GO" id="GO:0005694">
    <property type="term" value="C:chromosome"/>
    <property type="evidence" value="ECO:0007669"/>
    <property type="project" value="UniProtKB-ARBA"/>
</dbReference>
<comment type="subcellular location">
    <subcellularLocation>
        <location evidence="1">Nucleus</location>
    </subcellularLocation>
</comment>
<dbReference type="FunFam" id="3.40.50.10810:FF:000014">
    <property type="entry name" value="SWI/SNF-related matrix-associated actin-dependent regulator of chromatin subfamily A containing DEAD/H box 1"/>
    <property type="match status" value="1"/>
</dbReference>
<feature type="compositionally biased region" description="Acidic residues" evidence="13">
    <location>
        <begin position="221"/>
        <end position="234"/>
    </location>
</feature>
<evidence type="ECO:0000256" key="2">
    <source>
        <dbReference type="ARBA" id="ARBA00007025"/>
    </source>
</evidence>
<dbReference type="GO" id="GO:0005524">
    <property type="term" value="F:ATP binding"/>
    <property type="evidence" value="ECO:0007669"/>
    <property type="project" value="UniProtKB-KW"/>
</dbReference>
<dbReference type="InterPro" id="IPR014001">
    <property type="entry name" value="Helicase_ATP-bd"/>
</dbReference>
<dbReference type="PANTHER" id="PTHR10799">
    <property type="entry name" value="SNF2/RAD54 HELICASE FAMILY"/>
    <property type="match status" value="1"/>
</dbReference>
<evidence type="ECO:0000313" key="19">
    <source>
        <dbReference type="RefSeq" id="XP_034255616.1"/>
    </source>
</evidence>
<dbReference type="RefSeq" id="XP_034255616.1">
    <property type="nucleotide sequence ID" value="XM_034399725.1"/>
</dbReference>
<dbReference type="SMART" id="SM00490">
    <property type="entry name" value="HELICc"/>
    <property type="match status" value="1"/>
</dbReference>
<evidence type="ECO:0000256" key="7">
    <source>
        <dbReference type="ARBA" id="ARBA00022840"/>
    </source>
</evidence>
<reference evidence="17 18" key="1">
    <citation type="submission" date="2025-04" db="UniProtKB">
        <authorList>
            <consortium name="RefSeq"/>
        </authorList>
    </citation>
    <scope>IDENTIFICATION</scope>
    <source>
        <tissue evidence="17 18">Total insect</tissue>
    </source>
</reference>
<evidence type="ECO:0000256" key="5">
    <source>
        <dbReference type="ARBA" id="ARBA00022801"/>
    </source>
</evidence>
<evidence type="ECO:0000259" key="15">
    <source>
        <dbReference type="PROSITE" id="PS51194"/>
    </source>
</evidence>
<dbReference type="Proteomes" id="UP000515158">
    <property type="component" value="Unplaced"/>
</dbReference>
<dbReference type="OrthoDB" id="448448at2759"/>
<dbReference type="GO" id="GO:0016787">
    <property type="term" value="F:hydrolase activity"/>
    <property type="evidence" value="ECO:0007669"/>
    <property type="project" value="UniProtKB-KW"/>
</dbReference>
<dbReference type="GeneID" id="117653808"/>
<evidence type="ECO:0000256" key="3">
    <source>
        <dbReference type="ARBA" id="ARBA00012551"/>
    </source>
</evidence>
<evidence type="ECO:0000256" key="10">
    <source>
        <dbReference type="ARBA" id="ARBA00023242"/>
    </source>
</evidence>
<dbReference type="InterPro" id="IPR038718">
    <property type="entry name" value="SNF2-like_sf"/>
</dbReference>
<feature type="compositionally biased region" description="Basic and acidic residues" evidence="13">
    <location>
        <begin position="56"/>
        <end position="68"/>
    </location>
</feature>
<feature type="domain" description="Helicase ATP-binding" evidence="14">
    <location>
        <begin position="381"/>
        <end position="553"/>
    </location>
</feature>
<organism evidence="18">
    <name type="scientific">Thrips palmi</name>
    <name type="common">Melon thrips</name>
    <dbReference type="NCBI Taxonomy" id="161013"/>
    <lineage>
        <taxon>Eukaryota</taxon>
        <taxon>Metazoa</taxon>
        <taxon>Ecdysozoa</taxon>
        <taxon>Arthropoda</taxon>
        <taxon>Hexapoda</taxon>
        <taxon>Insecta</taxon>
        <taxon>Pterygota</taxon>
        <taxon>Neoptera</taxon>
        <taxon>Paraneoptera</taxon>
        <taxon>Thysanoptera</taxon>
        <taxon>Terebrantia</taxon>
        <taxon>Thripoidea</taxon>
        <taxon>Thripidae</taxon>
        <taxon>Thrips</taxon>
    </lineage>
</organism>
<feature type="compositionally biased region" description="Polar residues" evidence="13">
    <location>
        <begin position="194"/>
        <end position="207"/>
    </location>
</feature>
<dbReference type="PROSITE" id="PS51194">
    <property type="entry name" value="HELICASE_CTER"/>
    <property type="match status" value="1"/>
</dbReference>
<dbReference type="InterPro" id="IPR001650">
    <property type="entry name" value="Helicase_C-like"/>
</dbReference>
<dbReference type="Gene3D" id="3.40.50.10810">
    <property type="entry name" value="Tandem AAA-ATPase domain"/>
    <property type="match status" value="1"/>
</dbReference>
<dbReference type="RefSeq" id="XP_034255615.1">
    <property type="nucleotide sequence ID" value="XM_034399724.1"/>
</dbReference>
<dbReference type="Pfam" id="PF00271">
    <property type="entry name" value="Helicase_C"/>
    <property type="match status" value="1"/>
</dbReference>
<keyword evidence="5" id="KW-0378">Hydrolase</keyword>
<dbReference type="KEGG" id="tpal:117653808"/>
<keyword evidence="7" id="KW-0067">ATP-binding</keyword>
<keyword evidence="6" id="KW-0347">Helicase</keyword>
<evidence type="ECO:0000313" key="18">
    <source>
        <dbReference type="RefSeq" id="XP_034255615.1"/>
    </source>
</evidence>
<evidence type="ECO:0000256" key="13">
    <source>
        <dbReference type="SAM" id="MobiDB-lite"/>
    </source>
</evidence>
<protein>
    <recommendedName>
        <fullName evidence="12">SWI/SNF-related matrix-associated actin-dependent regulator of chromatin subfamily A containing DEAD/H box 1 homolog</fullName>
        <ecNumber evidence="3">3.6.4.12</ecNumber>
    </recommendedName>
</protein>
<evidence type="ECO:0000256" key="4">
    <source>
        <dbReference type="ARBA" id="ARBA00022741"/>
    </source>
</evidence>
<evidence type="ECO:0000313" key="16">
    <source>
        <dbReference type="Proteomes" id="UP000515158"/>
    </source>
</evidence>
<evidence type="ECO:0000256" key="1">
    <source>
        <dbReference type="ARBA" id="ARBA00004123"/>
    </source>
</evidence>
<dbReference type="Pfam" id="PF00176">
    <property type="entry name" value="SNF2-rel_dom"/>
    <property type="match status" value="1"/>
</dbReference>
<evidence type="ECO:0000256" key="11">
    <source>
        <dbReference type="ARBA" id="ARBA00059294"/>
    </source>
</evidence>
<proteinExistence type="inferred from homology"/>
<accession>A0A6P9ADP4</accession>
<dbReference type="GO" id="GO:0003678">
    <property type="term" value="F:DNA helicase activity"/>
    <property type="evidence" value="ECO:0007669"/>
    <property type="project" value="UniProtKB-EC"/>
</dbReference>
<feature type="region of interest" description="Disordered" evidence="13">
    <location>
        <begin position="184"/>
        <end position="259"/>
    </location>
</feature>
<evidence type="ECO:0000256" key="12">
    <source>
        <dbReference type="ARBA" id="ARBA00069890"/>
    </source>
</evidence>
<dbReference type="CDD" id="cd18793">
    <property type="entry name" value="SF2_C_SNF"/>
    <property type="match status" value="1"/>
</dbReference>
<dbReference type="InterPro" id="IPR049730">
    <property type="entry name" value="SNF2/RAD54-like_C"/>
</dbReference>
<keyword evidence="8" id="KW-0156">Chromatin regulator</keyword>
<dbReference type="EC" id="3.6.4.12" evidence="3"/>
<dbReference type="GO" id="GO:0005634">
    <property type="term" value="C:nucleus"/>
    <property type="evidence" value="ECO:0007669"/>
    <property type="project" value="UniProtKB-SubCell"/>
</dbReference>